<dbReference type="EMBL" id="PGTN01000083">
    <property type="protein sequence ID" value="PJF46895.1"/>
    <property type="molecule type" value="Genomic_DNA"/>
</dbReference>
<dbReference type="Gene3D" id="3.40.50.2300">
    <property type="match status" value="1"/>
</dbReference>
<evidence type="ECO:0000313" key="3">
    <source>
        <dbReference type="Proteomes" id="UP000230790"/>
    </source>
</evidence>
<protein>
    <submittedName>
        <fullName evidence="2">Low molecular weight phosphatase family protein</fullName>
    </submittedName>
</protein>
<dbReference type="SMART" id="SM00226">
    <property type="entry name" value="LMWPc"/>
    <property type="match status" value="1"/>
</dbReference>
<organism evidence="2 3">
    <name type="scientific">Candidatus Thermofonsia Clade 3 bacterium</name>
    <dbReference type="NCBI Taxonomy" id="2364212"/>
    <lineage>
        <taxon>Bacteria</taxon>
        <taxon>Bacillati</taxon>
        <taxon>Chloroflexota</taxon>
        <taxon>Candidatus Thermofontia</taxon>
        <taxon>Candidatus Thermofonsia Clade 3</taxon>
    </lineage>
</organism>
<evidence type="ECO:0000259" key="1">
    <source>
        <dbReference type="SMART" id="SM00226"/>
    </source>
</evidence>
<comment type="caution">
    <text evidence="2">The sequence shown here is derived from an EMBL/GenBank/DDBJ whole genome shotgun (WGS) entry which is preliminary data.</text>
</comment>
<dbReference type="Proteomes" id="UP000230790">
    <property type="component" value="Unassembled WGS sequence"/>
</dbReference>
<dbReference type="InterPro" id="IPR023485">
    <property type="entry name" value="Ptyr_pPase"/>
</dbReference>
<proteinExistence type="predicted"/>
<dbReference type="InterPro" id="IPR036196">
    <property type="entry name" value="Ptyr_pPase_sf"/>
</dbReference>
<dbReference type="Pfam" id="PF01451">
    <property type="entry name" value="LMWPc"/>
    <property type="match status" value="1"/>
</dbReference>
<feature type="domain" description="Phosphotyrosine protein phosphatase I" evidence="1">
    <location>
        <begin position="4"/>
        <end position="140"/>
    </location>
</feature>
<dbReference type="AlphaFoldDB" id="A0A2M8QAT3"/>
<sequence length="149" mass="16988">MSDHTVLFVCTGNYYRSRYAELYFNATAPAHLGWRATSRGFAPSPFNPGPLAVSVIHRAQERGLPLPADPPHPRRLTEADLHSAQRIIALDEDEHRSYVEHYFPAWRNHITYWRVHDLHLMPTAEAFALIEHNVDALVRELTATTPAQP</sequence>
<evidence type="ECO:0000313" key="2">
    <source>
        <dbReference type="EMBL" id="PJF46895.1"/>
    </source>
</evidence>
<accession>A0A2M8QAT3</accession>
<gene>
    <name evidence="2" type="ORF">CUN48_11435</name>
</gene>
<dbReference type="SUPFAM" id="SSF52788">
    <property type="entry name" value="Phosphotyrosine protein phosphatases I"/>
    <property type="match status" value="1"/>
</dbReference>
<reference evidence="2 3" key="1">
    <citation type="submission" date="2017-11" db="EMBL/GenBank/DDBJ databases">
        <title>Evolution of Phototrophy in the Chloroflexi Phylum Driven by Horizontal Gene Transfer.</title>
        <authorList>
            <person name="Ward L.M."/>
            <person name="Hemp J."/>
            <person name="Shih P.M."/>
            <person name="Mcglynn S.E."/>
            <person name="Fischer W."/>
        </authorList>
    </citation>
    <scope>NUCLEOTIDE SEQUENCE [LARGE SCALE GENOMIC DNA]</scope>
    <source>
        <strain evidence="2">JP3_7</strain>
    </source>
</reference>
<name>A0A2M8QAT3_9CHLR</name>